<dbReference type="Proteomes" id="UP000285301">
    <property type="component" value="Unassembled WGS sequence"/>
</dbReference>
<dbReference type="STRING" id="1965070.A0A443QHE8"/>
<comment type="caution">
    <text evidence="2">The sequence shown here is derived from an EMBL/GenBank/DDBJ whole genome shotgun (WGS) entry which is preliminary data.</text>
</comment>
<evidence type="ECO:0000259" key="1">
    <source>
        <dbReference type="PROSITE" id="PS50097"/>
    </source>
</evidence>
<dbReference type="InterPro" id="IPR011705">
    <property type="entry name" value="BACK"/>
</dbReference>
<keyword evidence="3" id="KW-1185">Reference proteome</keyword>
<dbReference type="PROSITE" id="PS50097">
    <property type="entry name" value="BTB"/>
    <property type="match status" value="1"/>
</dbReference>
<name>A0A443QHE8_9ACAR</name>
<dbReference type="SUPFAM" id="SSF54695">
    <property type="entry name" value="POZ domain"/>
    <property type="match status" value="1"/>
</dbReference>
<feature type="domain" description="BTB" evidence="1">
    <location>
        <begin position="12"/>
        <end position="77"/>
    </location>
</feature>
<evidence type="ECO:0000313" key="2">
    <source>
        <dbReference type="EMBL" id="RWS02427.1"/>
    </source>
</evidence>
<sequence>MDDFSMYELNVKEVIFIVESEKFSLNKLLLQSKCVNFRDFYVKHASKENEICMNSTSKKVFELFLEYFCYSECNLRDISDDLLFKLIELAIKIKFKDLIKYIVASNGLHMEIVADVYTFAKFHDMSETVNTCLAFIDEYSHKIIASKELFNKFSLRLIHEIVSRDTFVAKEIEIFNAINEWRKVNKSDIKLVLEKLRINLIRKRDFYDIVLPTGLISDDEYFIACETSKFKPRSSTLANVHGEPQASSRERAIELIDLECETSPDTNCPTARPTNSTILPPMPHLLPAPFVETIISTPDIQRSPLPRAPHRRQRHSQVYNNLHWLLEMMPDRMKSEVIAAGEWPLPHALKQRVYNFYRKIRREMISAHRFHKPYPL</sequence>
<dbReference type="Pfam" id="PF07707">
    <property type="entry name" value="BACK"/>
    <property type="match status" value="1"/>
</dbReference>
<dbReference type="EMBL" id="NCKU01007738">
    <property type="protein sequence ID" value="RWS02427.1"/>
    <property type="molecule type" value="Genomic_DNA"/>
</dbReference>
<dbReference type="Gene3D" id="1.25.40.420">
    <property type="match status" value="1"/>
</dbReference>
<accession>A0A443QHE8</accession>
<organism evidence="2 3">
    <name type="scientific">Dinothrombium tinctorium</name>
    <dbReference type="NCBI Taxonomy" id="1965070"/>
    <lineage>
        <taxon>Eukaryota</taxon>
        <taxon>Metazoa</taxon>
        <taxon>Ecdysozoa</taxon>
        <taxon>Arthropoda</taxon>
        <taxon>Chelicerata</taxon>
        <taxon>Arachnida</taxon>
        <taxon>Acari</taxon>
        <taxon>Acariformes</taxon>
        <taxon>Trombidiformes</taxon>
        <taxon>Prostigmata</taxon>
        <taxon>Anystina</taxon>
        <taxon>Parasitengona</taxon>
        <taxon>Trombidioidea</taxon>
        <taxon>Trombidiidae</taxon>
        <taxon>Dinothrombium</taxon>
    </lineage>
</organism>
<dbReference type="PANTHER" id="PTHR46306:SF1">
    <property type="entry name" value="BTB_POZ DOMAIN-CONTAINING PROTEIN 9"/>
    <property type="match status" value="1"/>
</dbReference>
<dbReference type="Gene3D" id="3.30.710.10">
    <property type="entry name" value="Potassium Channel Kv1.1, Chain A"/>
    <property type="match status" value="1"/>
</dbReference>
<dbReference type="InterPro" id="IPR000210">
    <property type="entry name" value="BTB/POZ_dom"/>
</dbReference>
<dbReference type="PANTHER" id="PTHR46306">
    <property type="entry name" value="BTB/POZ DOMAIN-CONTAINING PROTEIN 9"/>
    <property type="match status" value="1"/>
</dbReference>
<dbReference type="AlphaFoldDB" id="A0A443QHE8"/>
<gene>
    <name evidence="2" type="ORF">B4U79_18483</name>
</gene>
<dbReference type="InterPro" id="IPR011333">
    <property type="entry name" value="SKP1/BTB/POZ_sf"/>
</dbReference>
<evidence type="ECO:0000313" key="3">
    <source>
        <dbReference type="Proteomes" id="UP000285301"/>
    </source>
</evidence>
<proteinExistence type="predicted"/>
<protein>
    <submittedName>
        <fullName evidence="2">BTB/POZ domain-containing protein 9-like protein</fullName>
    </submittedName>
</protein>
<dbReference type="InterPro" id="IPR052407">
    <property type="entry name" value="BTB_POZ_domain_cont_9"/>
</dbReference>
<reference evidence="2 3" key="1">
    <citation type="journal article" date="2018" name="Gigascience">
        <title>Genomes of trombidid mites reveal novel predicted allergens and laterally-transferred genes associated with secondary metabolism.</title>
        <authorList>
            <person name="Dong X."/>
            <person name="Chaisiri K."/>
            <person name="Xia D."/>
            <person name="Armstrong S.D."/>
            <person name="Fang Y."/>
            <person name="Donnelly M.J."/>
            <person name="Kadowaki T."/>
            <person name="McGarry J.W."/>
            <person name="Darby A.C."/>
            <person name="Makepeace B.L."/>
        </authorList>
    </citation>
    <scope>NUCLEOTIDE SEQUENCE [LARGE SCALE GENOMIC DNA]</scope>
    <source>
        <strain evidence="2">UoL-WK</strain>
    </source>
</reference>
<dbReference type="SMART" id="SM00875">
    <property type="entry name" value="BACK"/>
    <property type="match status" value="1"/>
</dbReference>
<dbReference type="GO" id="GO:0005737">
    <property type="term" value="C:cytoplasm"/>
    <property type="evidence" value="ECO:0007669"/>
    <property type="project" value="TreeGrafter"/>
</dbReference>
<dbReference type="CDD" id="cd18186">
    <property type="entry name" value="BTB_POZ_ZBTB_KLHL-like"/>
    <property type="match status" value="1"/>
</dbReference>